<feature type="transmembrane region" description="Helical" evidence="1">
    <location>
        <begin position="39"/>
        <end position="59"/>
    </location>
</feature>
<evidence type="ECO:0000313" key="2">
    <source>
        <dbReference type="EMBL" id="WMN15631.1"/>
    </source>
</evidence>
<keyword evidence="1" id="KW-0472">Membrane</keyword>
<proteinExistence type="predicted"/>
<name>A0ABY9NAV1_9PSED</name>
<keyword evidence="1" id="KW-1133">Transmembrane helix</keyword>
<protein>
    <recommendedName>
        <fullName evidence="4">DUF4760 domain-containing protein</fullName>
    </recommendedName>
</protein>
<evidence type="ECO:0008006" key="4">
    <source>
        <dbReference type="Google" id="ProtNLM"/>
    </source>
</evidence>
<organism evidence="2 3">
    <name type="scientific">Pseudomonas piscis</name>
    <dbReference type="NCBI Taxonomy" id="2614538"/>
    <lineage>
        <taxon>Bacteria</taxon>
        <taxon>Pseudomonadati</taxon>
        <taxon>Pseudomonadota</taxon>
        <taxon>Gammaproteobacteria</taxon>
        <taxon>Pseudomonadales</taxon>
        <taxon>Pseudomonadaceae</taxon>
        <taxon>Pseudomonas</taxon>
    </lineage>
</organism>
<evidence type="ECO:0000313" key="3">
    <source>
        <dbReference type="Proteomes" id="UP001237292"/>
    </source>
</evidence>
<evidence type="ECO:0000256" key="1">
    <source>
        <dbReference type="SAM" id="Phobius"/>
    </source>
</evidence>
<dbReference type="Proteomes" id="UP001237292">
    <property type="component" value="Chromosome"/>
</dbReference>
<keyword evidence="3" id="KW-1185">Reference proteome</keyword>
<accession>A0ABY9NAV1</accession>
<keyword evidence="1" id="KW-0812">Transmembrane</keyword>
<sequence>MDRVMLLGCLLLVIFGAAFGVAVNLVNGVNAAVKSTLEIASFLATISASGVAIYALTSWRAEFRHTKKYDALARLKAASDNLRVAPKYLRYSMLQGLSNDALNPQGAQFVNNAVSSARKSWFFADAELGAAIDECEFFISELDYRDLVCQQVAIFQLVSDFKDEMLDLQFKSDGIDKSAVRQKHLAVEAECMRLLQALHDSIRRMRDSNFRK</sequence>
<dbReference type="RefSeq" id="WP_282877585.1">
    <property type="nucleotide sequence ID" value="NZ_CP133164.1"/>
</dbReference>
<reference evidence="2 3" key="1">
    <citation type="journal article" date="2023" name="Access Microbiol">
        <title>The genome of a steinernematid-associated Pseudomonas piscis bacterium encodes the biosynthesis of insect toxins.</title>
        <authorList>
            <person name="Awori R.M."/>
            <person name="Hendre P."/>
            <person name="Amugune N.O."/>
        </authorList>
    </citation>
    <scope>NUCLEOTIDE SEQUENCE [LARGE SCALE GENOMIC DNA]</scope>
    <source>
        <strain evidence="2 3">75</strain>
    </source>
</reference>
<dbReference type="EMBL" id="CP133164">
    <property type="protein sequence ID" value="WMN15631.1"/>
    <property type="molecule type" value="Genomic_DNA"/>
</dbReference>
<gene>
    <name evidence="2" type="ORF">QL104_19945</name>
</gene>